<evidence type="ECO:0000256" key="4">
    <source>
        <dbReference type="ARBA" id="ARBA00022833"/>
    </source>
</evidence>
<gene>
    <name evidence="6" type="ORF">MERR_LOCUS24090</name>
</gene>
<keyword evidence="7" id="KW-1185">Reference proteome</keyword>
<protein>
    <recommendedName>
        <fullName evidence="5">Phorbol-ester/DAG-type domain-containing protein</fullName>
    </recommendedName>
</protein>
<dbReference type="PANTHER" id="PTHR32410:SF162">
    <property type="entry name" value="CHP-RICH ZINC FINGER PROTEIN-LIKE-RELATED"/>
    <property type="match status" value="1"/>
</dbReference>
<evidence type="ECO:0000313" key="6">
    <source>
        <dbReference type="EMBL" id="CAA7036855.1"/>
    </source>
</evidence>
<feature type="domain" description="Phorbol-ester/DAG-type" evidence="5">
    <location>
        <begin position="379"/>
        <end position="434"/>
    </location>
</feature>
<dbReference type="InterPro" id="IPR001965">
    <property type="entry name" value="Znf_PHD"/>
</dbReference>
<dbReference type="InterPro" id="IPR053192">
    <property type="entry name" value="Vacuole_Formation_Reg"/>
</dbReference>
<evidence type="ECO:0000259" key="5">
    <source>
        <dbReference type="PROSITE" id="PS50081"/>
    </source>
</evidence>
<reference evidence="6" key="1">
    <citation type="submission" date="2020-01" db="EMBL/GenBank/DDBJ databases">
        <authorList>
            <person name="Mishra B."/>
        </authorList>
    </citation>
    <scope>NUCLEOTIDE SEQUENCE [LARGE SCALE GENOMIC DNA]</scope>
</reference>
<keyword evidence="3" id="KW-0863">Zinc-finger</keyword>
<dbReference type="InterPro" id="IPR054483">
    <property type="entry name" value="DC1-like_CT"/>
</dbReference>
<dbReference type="AlphaFoldDB" id="A0A6D2J5S5"/>
<name>A0A6D2J5S5_9BRAS</name>
<dbReference type="GO" id="GO:0008270">
    <property type="term" value="F:zinc ion binding"/>
    <property type="evidence" value="ECO:0007669"/>
    <property type="project" value="UniProtKB-KW"/>
</dbReference>
<feature type="domain" description="Phorbol-ester/DAG-type" evidence="5">
    <location>
        <begin position="67"/>
        <end position="114"/>
    </location>
</feature>
<evidence type="ECO:0000313" key="7">
    <source>
        <dbReference type="Proteomes" id="UP000467841"/>
    </source>
</evidence>
<dbReference type="EMBL" id="CACVBM020001165">
    <property type="protein sequence ID" value="CAA7036855.1"/>
    <property type="molecule type" value="Genomic_DNA"/>
</dbReference>
<evidence type="ECO:0000256" key="2">
    <source>
        <dbReference type="ARBA" id="ARBA00022737"/>
    </source>
</evidence>
<dbReference type="SMART" id="SM00109">
    <property type="entry name" value="C1"/>
    <property type="match status" value="6"/>
</dbReference>
<dbReference type="PANTHER" id="PTHR32410">
    <property type="entry name" value="CYSTEINE/HISTIDINE-RICH C1 DOMAIN FAMILY PROTEIN"/>
    <property type="match status" value="1"/>
</dbReference>
<keyword evidence="2" id="KW-0677">Repeat</keyword>
<dbReference type="Proteomes" id="UP000467841">
    <property type="component" value="Unassembled WGS sequence"/>
</dbReference>
<dbReference type="OrthoDB" id="938199at2759"/>
<keyword evidence="1" id="KW-0479">Metal-binding</keyword>
<dbReference type="InterPro" id="IPR004146">
    <property type="entry name" value="DC1"/>
</dbReference>
<dbReference type="InterPro" id="IPR046349">
    <property type="entry name" value="C1-like_sf"/>
</dbReference>
<evidence type="ECO:0000256" key="3">
    <source>
        <dbReference type="ARBA" id="ARBA00022771"/>
    </source>
</evidence>
<proteinExistence type="predicted"/>
<keyword evidence="4" id="KW-0862">Zinc</keyword>
<organism evidence="6 7">
    <name type="scientific">Microthlaspi erraticum</name>
    <dbReference type="NCBI Taxonomy" id="1685480"/>
    <lineage>
        <taxon>Eukaryota</taxon>
        <taxon>Viridiplantae</taxon>
        <taxon>Streptophyta</taxon>
        <taxon>Embryophyta</taxon>
        <taxon>Tracheophyta</taxon>
        <taxon>Spermatophyta</taxon>
        <taxon>Magnoliopsida</taxon>
        <taxon>eudicotyledons</taxon>
        <taxon>Gunneridae</taxon>
        <taxon>Pentapetalae</taxon>
        <taxon>rosids</taxon>
        <taxon>malvids</taxon>
        <taxon>Brassicales</taxon>
        <taxon>Brassicaceae</taxon>
        <taxon>Coluteocarpeae</taxon>
        <taxon>Microthlaspi</taxon>
    </lineage>
</organism>
<evidence type="ECO:0000256" key="1">
    <source>
        <dbReference type="ARBA" id="ARBA00022723"/>
    </source>
</evidence>
<dbReference type="Pfam" id="PF22926">
    <property type="entry name" value="C1-like_CT"/>
    <property type="match status" value="1"/>
</dbReference>
<dbReference type="PROSITE" id="PS50081">
    <property type="entry name" value="ZF_DAG_PE_2"/>
    <property type="match status" value="2"/>
</dbReference>
<sequence>MARVVELPVHTHPLLPFTRFSFGTCRGCRSFSMIYGGYRCNEIECDNMFHKECAESSPEINHSSHPDHPLKLTFLDFQSSSCSICQDSLEAGYSCSECDFKLDLVCATKPPPLVILEKSNVHKHPLQFSHGTKLDDTSSYRECKVCTTRVFGGQKIYECRQCEFIYHVECVKLFPEAYHTSHPEHPLKYLKCDEAPDYANKGCLLCGVVFKQQLHHCEVCNVSICYMCMIDPPPLAVVSPTTHEHQLHLIPRRMIFTCNACGTQGDRSPYFCLECNFMIHRDCIDLPRVININRHDHRISYTRRLGHGEWKCGVCRRKVDEFYGGYSCSKCSGYVVHSGCATRSDVWDKIELEGTPEEPEEIAPFVVIDDNTIKHFSHDHHLHINKDGPSLHENTLCKACAFQICSESSYSCGQCDFILHEKCANLPRRKRHACQVHPLSLKTDYEEASTCILCHNLFTGFRYQYDYLNIIDVRCGSVLEPFVHKSHPHPLYYARNKSTCSECGKEGYWNLSCDECDFSLDFKCALLPPTVMKHRYDDHPLFLSCGESCVDGEYWCEACETKVNPKKWFYTCNDCGVILHIACIFGEFSYLLPGSAISLDEQVVIPNTSICRLLCFVCNSRCMLPSFLKYSEGGVDVQVCSYKCLDKYVFH</sequence>
<dbReference type="SMART" id="SM00249">
    <property type="entry name" value="PHD"/>
    <property type="match status" value="3"/>
</dbReference>
<comment type="caution">
    <text evidence="6">The sequence shown here is derived from an EMBL/GenBank/DDBJ whole genome shotgun (WGS) entry which is preliminary data.</text>
</comment>
<dbReference type="Pfam" id="PF03107">
    <property type="entry name" value="C1_2"/>
    <property type="match status" value="7"/>
</dbReference>
<dbReference type="InterPro" id="IPR002219">
    <property type="entry name" value="PKC_DAG/PE"/>
</dbReference>
<dbReference type="SUPFAM" id="SSF57889">
    <property type="entry name" value="Cysteine-rich domain"/>
    <property type="match status" value="5"/>
</dbReference>
<accession>A0A6D2J5S5</accession>